<dbReference type="Proteomes" id="UP000002255">
    <property type="component" value="Plasmid pXCEL01"/>
</dbReference>
<sequence>MTPTTWILAILAVPVLAIWAGLQLRQVARSVPGPADLPVLAPTSTTRPRRPLRRWSQAGFASLQLDTDQRRRPPSSPAPPLPHVLVVPVVVAGKADPVYDVACSFCGVLSTRVLDVAAQEEATWHRLRDIHADQPAANQENR</sequence>
<keyword evidence="3" id="KW-1185">Reference proteome</keyword>
<name>D1C0Y7_XYLCX</name>
<keyword evidence="1" id="KW-0472">Membrane</keyword>
<evidence type="ECO:0000256" key="1">
    <source>
        <dbReference type="SAM" id="Phobius"/>
    </source>
</evidence>
<feature type="transmembrane region" description="Helical" evidence="1">
    <location>
        <begin position="6"/>
        <end position="22"/>
    </location>
</feature>
<accession>D1C0Y7</accession>
<dbReference type="KEGG" id="xce:Xcel_3454"/>
<dbReference type="RefSeq" id="WP_012880193.1">
    <property type="nucleotide sequence ID" value="NC_013531.1"/>
</dbReference>
<keyword evidence="1" id="KW-1133">Transmembrane helix</keyword>
<organism evidence="2 3">
    <name type="scientific">Xylanimonas cellulosilytica (strain DSM 15894 / JCM 12276 / CECT 5975 / KCTC 9989 / LMG 20990 / NBRC 107835 / XIL07)</name>
    <dbReference type="NCBI Taxonomy" id="446471"/>
    <lineage>
        <taxon>Bacteria</taxon>
        <taxon>Bacillati</taxon>
        <taxon>Actinomycetota</taxon>
        <taxon>Actinomycetes</taxon>
        <taxon>Micrococcales</taxon>
        <taxon>Promicromonosporaceae</taxon>
        <taxon>Xylanimonas</taxon>
    </lineage>
</organism>
<protein>
    <submittedName>
        <fullName evidence="2">Uncharacterized protein</fullName>
    </submittedName>
</protein>
<dbReference type="EMBL" id="CP001822">
    <property type="protein sequence ID" value="ACZ32453.1"/>
    <property type="molecule type" value="Genomic_DNA"/>
</dbReference>
<keyword evidence="1" id="KW-0812">Transmembrane</keyword>
<dbReference type="AlphaFoldDB" id="D1C0Y7"/>
<gene>
    <name evidence="2" type="ORF">Xcel_3454</name>
</gene>
<evidence type="ECO:0000313" key="2">
    <source>
        <dbReference type="EMBL" id="ACZ32453.1"/>
    </source>
</evidence>
<dbReference type="HOGENOM" id="CLU_1815089_0_0_11"/>
<proteinExistence type="predicted"/>
<reference evidence="2 3" key="1">
    <citation type="journal article" date="2010" name="Stand. Genomic Sci.">
        <title>Complete genome sequence of Xylanimonas cellulosilytica type strain (XIL07).</title>
        <authorList>
            <person name="Foster B."/>
            <person name="Pukall R."/>
            <person name="Abt B."/>
            <person name="Nolan M."/>
            <person name="Glavina Del Rio T."/>
            <person name="Chen F."/>
            <person name="Lucas S."/>
            <person name="Tice H."/>
            <person name="Pitluck S."/>
            <person name="Cheng J.-F."/>
            <person name="Chertkov O."/>
            <person name="Brettin T."/>
            <person name="Han C."/>
            <person name="Detter J.C."/>
            <person name="Bruce D."/>
            <person name="Goodwin L."/>
            <person name="Ivanova N."/>
            <person name="Mavromatis K."/>
            <person name="Pati A."/>
            <person name="Mikhailova N."/>
            <person name="Chen A."/>
            <person name="Palaniappan K."/>
            <person name="Land M."/>
            <person name="Hauser L."/>
            <person name="Chang Y.-J."/>
            <person name="Jeffries C.D."/>
            <person name="Chain P."/>
            <person name="Rohde M."/>
            <person name="Goeker M."/>
            <person name="Bristow J."/>
            <person name="Eisen J.A."/>
            <person name="Markowitz V."/>
            <person name="Hugenholtz P."/>
            <person name="Kyrpides N.C."/>
            <person name="Klenk H.-P."/>
            <person name="Lapidus A."/>
        </authorList>
    </citation>
    <scope>NUCLEOTIDE SEQUENCE [LARGE SCALE GENOMIC DNA]</scope>
    <source>
        <strain evidence="3">DSM 15894 / CECT 5975 / LMG 20990 / XIL07</strain>
        <plasmid evidence="3">Plasmid pXCEL01</plasmid>
    </source>
</reference>
<evidence type="ECO:0000313" key="3">
    <source>
        <dbReference type="Proteomes" id="UP000002255"/>
    </source>
</evidence>
<geneLocation type="plasmid" evidence="2 3">
    <name>pXCEL01</name>
</geneLocation>
<keyword evidence="2" id="KW-0614">Plasmid</keyword>